<dbReference type="Pfam" id="PF23055">
    <property type="entry name" value="DUF7041"/>
    <property type="match status" value="1"/>
</dbReference>
<evidence type="ECO:0000313" key="3">
    <source>
        <dbReference type="Proteomes" id="UP000694845"/>
    </source>
</evidence>
<gene>
    <name evidence="4" type="primary">LOC110990694</name>
</gene>
<dbReference type="AlphaFoldDB" id="A0A8B8A292"/>
<protein>
    <submittedName>
        <fullName evidence="4">Uncharacterized protein LOC110990694</fullName>
    </submittedName>
</protein>
<reference evidence="4" key="1">
    <citation type="submission" date="2025-08" db="UniProtKB">
        <authorList>
            <consortium name="RefSeq"/>
        </authorList>
    </citation>
    <scope>IDENTIFICATION</scope>
</reference>
<evidence type="ECO:0000313" key="4">
    <source>
        <dbReference type="RefSeq" id="XP_022111482.1"/>
    </source>
</evidence>
<dbReference type="PANTHER" id="PTHR33327">
    <property type="entry name" value="ENDONUCLEASE"/>
    <property type="match status" value="1"/>
</dbReference>
<dbReference type="OMA" id="HTNFGKN"/>
<name>A0A8B8A292_ACAPL</name>
<feature type="compositionally biased region" description="Low complexity" evidence="1">
    <location>
        <begin position="241"/>
        <end position="256"/>
    </location>
</feature>
<sequence>MLDTTGDLNSRDGRFTFNLSTNGPVACICSEHETIAILAQWFAQVEAQFPTRKIIMQDTKFAYVIGLLPPEEAREVRDILIAPPDQDRYDHLKAEVIRRTSISEQKRLHQLLIAEELGDRKPTQLWRRMKQLLGENTLEEKILKQLFLQRLPANAQFILASTSQMTPIQQLAELADKIIEVSIPHRTHTVSAVSPAVPPSGQPSLQTQALQAKVDELTQQVNALTSQLMSQQRGRRRTRDSTPSRPRSSSRGRSPSHAGKDCRYHWRYGTDAKRCVSPCSYKPRQDQQQGNSDASD</sequence>
<feature type="compositionally biased region" description="Basic and acidic residues" evidence="1">
    <location>
        <begin position="258"/>
        <end position="274"/>
    </location>
</feature>
<dbReference type="RefSeq" id="XP_022111482.1">
    <property type="nucleotide sequence ID" value="XM_022255790.1"/>
</dbReference>
<dbReference type="KEGG" id="aplc:110990694"/>
<organism evidence="3 4">
    <name type="scientific">Acanthaster planci</name>
    <name type="common">Crown-of-thorns starfish</name>
    <dbReference type="NCBI Taxonomy" id="133434"/>
    <lineage>
        <taxon>Eukaryota</taxon>
        <taxon>Metazoa</taxon>
        <taxon>Echinodermata</taxon>
        <taxon>Eleutherozoa</taxon>
        <taxon>Asterozoa</taxon>
        <taxon>Asteroidea</taxon>
        <taxon>Valvatacea</taxon>
        <taxon>Valvatida</taxon>
        <taxon>Acanthasteridae</taxon>
        <taxon>Acanthaster</taxon>
    </lineage>
</organism>
<keyword evidence="3" id="KW-1185">Reference proteome</keyword>
<dbReference type="InterPro" id="IPR055469">
    <property type="entry name" value="DUF7041"/>
</dbReference>
<feature type="region of interest" description="Disordered" evidence="1">
    <location>
        <begin position="226"/>
        <end position="296"/>
    </location>
</feature>
<dbReference type="GeneID" id="110990694"/>
<feature type="compositionally biased region" description="Polar residues" evidence="1">
    <location>
        <begin position="286"/>
        <end position="296"/>
    </location>
</feature>
<proteinExistence type="predicted"/>
<evidence type="ECO:0000256" key="1">
    <source>
        <dbReference type="SAM" id="MobiDB-lite"/>
    </source>
</evidence>
<accession>A0A8B8A292</accession>
<feature type="domain" description="DUF7041" evidence="2">
    <location>
        <begin position="41"/>
        <end position="112"/>
    </location>
</feature>
<evidence type="ECO:0000259" key="2">
    <source>
        <dbReference type="Pfam" id="PF23055"/>
    </source>
</evidence>
<dbReference type="Proteomes" id="UP000694845">
    <property type="component" value="Unplaced"/>
</dbReference>
<dbReference type="OrthoDB" id="6251906at2759"/>
<dbReference type="PANTHER" id="PTHR33327:SF3">
    <property type="entry name" value="RNA-DIRECTED DNA POLYMERASE"/>
    <property type="match status" value="1"/>
</dbReference>